<keyword evidence="4" id="KW-1185">Reference proteome</keyword>
<comment type="caution">
    <text evidence="3">The sequence shown here is derived from an EMBL/GenBank/DDBJ whole genome shotgun (WGS) entry which is preliminary data.</text>
</comment>
<dbReference type="RefSeq" id="WP_267264900.1">
    <property type="nucleotide sequence ID" value="NZ_JAOVZW010000008.1"/>
</dbReference>
<evidence type="ECO:0000256" key="2">
    <source>
        <dbReference type="SAM" id="SignalP"/>
    </source>
</evidence>
<dbReference type="SUPFAM" id="SSF48452">
    <property type="entry name" value="TPR-like"/>
    <property type="match status" value="1"/>
</dbReference>
<accession>A0ABT3XRN7</accession>
<keyword evidence="2" id="KW-0732">Signal</keyword>
<sequence length="210" mass="24241">MKKIFLFLILFSNFAFSQNSAALLDEGNELISKNKFSEAEKVFRKGLLETPNDLILKSQLTLALISQEKNEEAETVITEILNIHPDFTAALWYGGINNFNSHQPDYRKAIAYFEKAYNLIDTNSGQFFGVNYYIGRSYRKLLYREGLTYNEVDRMLETYKKCIELQPNAEDIIDAKSFVKKVEEKRPGKNVGKWIITSDQNVGDLLKKKE</sequence>
<dbReference type="PROSITE" id="PS50005">
    <property type="entry name" value="TPR"/>
    <property type="match status" value="1"/>
</dbReference>
<keyword evidence="1" id="KW-0802">TPR repeat</keyword>
<feature type="signal peptide" evidence="2">
    <location>
        <begin position="1"/>
        <end position="17"/>
    </location>
</feature>
<organism evidence="3 4">
    <name type="scientific">Chryseobacterium formosus</name>
    <dbReference type="NCBI Taxonomy" id="1537363"/>
    <lineage>
        <taxon>Bacteria</taxon>
        <taxon>Pseudomonadati</taxon>
        <taxon>Bacteroidota</taxon>
        <taxon>Flavobacteriia</taxon>
        <taxon>Flavobacteriales</taxon>
        <taxon>Weeksellaceae</taxon>
        <taxon>Chryseobacterium group</taxon>
        <taxon>Chryseobacterium</taxon>
    </lineage>
</organism>
<evidence type="ECO:0000256" key="1">
    <source>
        <dbReference type="PROSITE-ProRule" id="PRU00339"/>
    </source>
</evidence>
<dbReference type="InterPro" id="IPR011990">
    <property type="entry name" value="TPR-like_helical_dom_sf"/>
</dbReference>
<gene>
    <name evidence="3" type="ORF">OF897_06610</name>
</gene>
<dbReference type="Proteomes" id="UP001073122">
    <property type="component" value="Unassembled WGS sequence"/>
</dbReference>
<evidence type="ECO:0000313" key="4">
    <source>
        <dbReference type="Proteomes" id="UP001073122"/>
    </source>
</evidence>
<feature type="repeat" description="TPR" evidence="1">
    <location>
        <begin position="20"/>
        <end position="53"/>
    </location>
</feature>
<dbReference type="Gene3D" id="1.25.40.10">
    <property type="entry name" value="Tetratricopeptide repeat domain"/>
    <property type="match status" value="2"/>
</dbReference>
<name>A0ABT3XRN7_9FLAO</name>
<dbReference type="EMBL" id="JAOVZW010000008">
    <property type="protein sequence ID" value="MCX8523590.1"/>
    <property type="molecule type" value="Genomic_DNA"/>
</dbReference>
<feature type="chain" id="PRO_5045131996" description="Tetratricopeptide repeat protein" evidence="2">
    <location>
        <begin position="18"/>
        <end position="210"/>
    </location>
</feature>
<dbReference type="InterPro" id="IPR019734">
    <property type="entry name" value="TPR_rpt"/>
</dbReference>
<proteinExistence type="predicted"/>
<evidence type="ECO:0008006" key="5">
    <source>
        <dbReference type="Google" id="ProtNLM"/>
    </source>
</evidence>
<reference evidence="3" key="1">
    <citation type="submission" date="2022-10" db="EMBL/GenBank/DDBJ databases">
        <title>Chryseobacterium sp. nov., a novel bacterial species.</title>
        <authorList>
            <person name="Cao Y."/>
        </authorList>
    </citation>
    <scope>NUCLEOTIDE SEQUENCE</scope>
    <source>
        <strain evidence="3">CCTCC AB2015118</strain>
    </source>
</reference>
<evidence type="ECO:0000313" key="3">
    <source>
        <dbReference type="EMBL" id="MCX8523590.1"/>
    </source>
</evidence>
<protein>
    <recommendedName>
        <fullName evidence="5">Tetratricopeptide repeat protein</fullName>
    </recommendedName>
</protein>